<dbReference type="InterPro" id="IPR020892">
    <property type="entry name" value="Cyclophilin-type_PPIase_CS"/>
</dbReference>
<dbReference type="EMBL" id="CAJVAF010000010">
    <property type="protein sequence ID" value="CAG7588740.1"/>
    <property type="molecule type" value="Genomic_DNA"/>
</dbReference>
<dbReference type="InterPro" id="IPR029000">
    <property type="entry name" value="Cyclophilin-like_dom_sf"/>
</dbReference>
<dbReference type="Gene3D" id="2.40.100.10">
    <property type="entry name" value="Cyclophilin-like"/>
    <property type="match status" value="1"/>
</dbReference>
<evidence type="ECO:0000313" key="5">
    <source>
        <dbReference type="EMBL" id="CAG7588740.1"/>
    </source>
</evidence>
<dbReference type="InterPro" id="IPR002130">
    <property type="entry name" value="Cyclophilin-type_PPIase_dom"/>
</dbReference>
<dbReference type="PANTHER" id="PTHR45625">
    <property type="entry name" value="PEPTIDYL-PROLYL CIS-TRANS ISOMERASE-RELATED"/>
    <property type="match status" value="1"/>
</dbReference>
<keyword evidence="2 3" id="KW-0413">Isomerase</keyword>
<dbReference type="PRINTS" id="PR00153">
    <property type="entry name" value="CSAPPISMRASE"/>
</dbReference>
<gene>
    <name evidence="5" type="primary">ppiA</name>
    <name evidence="5" type="ORF">MHYMCMPASI_00040</name>
</gene>
<evidence type="ECO:0000313" key="6">
    <source>
        <dbReference type="Proteomes" id="UP000837675"/>
    </source>
</evidence>
<dbReference type="PANTHER" id="PTHR45625:SF4">
    <property type="entry name" value="PEPTIDYLPROLYL ISOMERASE DOMAIN AND WD REPEAT-CONTAINING PROTEIN 1"/>
    <property type="match status" value="1"/>
</dbReference>
<dbReference type="InterPro" id="IPR044666">
    <property type="entry name" value="Cyclophilin_A-like"/>
</dbReference>
<dbReference type="GO" id="GO:0006457">
    <property type="term" value="P:protein folding"/>
    <property type="evidence" value="ECO:0007669"/>
    <property type="project" value="InterPro"/>
</dbReference>
<evidence type="ECO:0000256" key="2">
    <source>
        <dbReference type="ARBA" id="ARBA00023235"/>
    </source>
</evidence>
<name>A0A8S4BZH9_9ACAR</name>
<evidence type="ECO:0000259" key="4">
    <source>
        <dbReference type="PROSITE" id="PS50072"/>
    </source>
</evidence>
<sequence>MRNSLFKSLLVLLQFFGLLFCSAHAAENTIEPNNQHRMENMNQKKNPKIIMQLKYGPVEIELYPNEAPKHVERILMLAKEGFYNGLKFHRVIDGFMVQTGDPKGDGTDGSNQPNLPAEFNAINHTRGIVSMARSIDPNSANSQFFIMLGDAKYLDYQYTAFGKVTKGMEFIDMIKKGDTKQNGKVENPDIIRKHHYRARLINLTPLVYLSA</sequence>
<evidence type="ECO:0000256" key="1">
    <source>
        <dbReference type="ARBA" id="ARBA00023110"/>
    </source>
</evidence>
<keyword evidence="6" id="KW-1185">Reference proteome</keyword>
<dbReference type="PROSITE" id="PS50072">
    <property type="entry name" value="CSA_PPIASE_2"/>
    <property type="match status" value="1"/>
</dbReference>
<comment type="catalytic activity">
    <reaction evidence="3">
        <text>[protein]-peptidylproline (omega=180) = [protein]-peptidylproline (omega=0)</text>
        <dbReference type="Rhea" id="RHEA:16237"/>
        <dbReference type="Rhea" id="RHEA-COMP:10747"/>
        <dbReference type="Rhea" id="RHEA-COMP:10748"/>
        <dbReference type="ChEBI" id="CHEBI:83833"/>
        <dbReference type="ChEBI" id="CHEBI:83834"/>
        <dbReference type="EC" id="5.2.1.8"/>
    </reaction>
</comment>
<keyword evidence="1 3" id="KW-0697">Rotamase</keyword>
<accession>A0A8S4BZH9</accession>
<proteinExistence type="inferred from homology"/>
<comment type="function">
    <text evidence="3">PPIases accelerate the folding of proteins. It catalyzes the cis-trans isomerization of proline imidic peptide bonds in oligopeptides.</text>
</comment>
<comment type="caution">
    <text evidence="5">The sequence shown here is derived from an EMBL/GenBank/DDBJ whole genome shotgun (WGS) entry which is preliminary data.</text>
</comment>
<dbReference type="Pfam" id="PF00160">
    <property type="entry name" value="Pro_isomerase"/>
    <property type="match status" value="1"/>
</dbReference>
<protein>
    <recommendedName>
        <fullName evidence="3">Peptidyl-prolyl cis-trans isomerase</fullName>
        <shortName evidence="3">PPIase</shortName>
        <ecNumber evidence="3">5.2.1.8</ecNumber>
    </recommendedName>
</protein>
<dbReference type="CDD" id="cd00317">
    <property type="entry name" value="cyclophilin"/>
    <property type="match status" value="1"/>
</dbReference>
<reference evidence="5" key="1">
    <citation type="submission" date="2021-06" db="EMBL/GenBank/DDBJ databases">
        <authorList>
            <person name="Nardi T."/>
            <person name="Nardi T."/>
        </authorList>
    </citation>
    <scope>NUCLEOTIDE SEQUENCE</scope>
</reference>
<keyword evidence="3" id="KW-0732">Signal</keyword>
<feature type="chain" id="PRO_5035960317" description="Peptidyl-prolyl cis-trans isomerase" evidence="3">
    <location>
        <begin position="26"/>
        <end position="211"/>
    </location>
</feature>
<dbReference type="Proteomes" id="UP000837675">
    <property type="component" value="Unassembled WGS sequence"/>
</dbReference>
<dbReference type="SUPFAM" id="SSF50891">
    <property type="entry name" value="Cyclophilin-like"/>
    <property type="match status" value="1"/>
</dbReference>
<dbReference type="EC" id="5.2.1.8" evidence="3"/>
<feature type="domain" description="PPIase cyclophilin-type" evidence="4">
    <location>
        <begin position="56"/>
        <end position="188"/>
    </location>
</feature>
<comment type="similarity">
    <text evidence="3">Belongs to the cyclophilin-type PPIase family.</text>
</comment>
<dbReference type="AlphaFoldDB" id="A0A8S4BZH9"/>
<feature type="signal peptide" evidence="3">
    <location>
        <begin position="1"/>
        <end position="25"/>
    </location>
</feature>
<evidence type="ECO:0000256" key="3">
    <source>
        <dbReference type="RuleBase" id="RU363019"/>
    </source>
</evidence>
<organism evidence="5 6">
    <name type="scientific">Hyalomma marginatum</name>
    <dbReference type="NCBI Taxonomy" id="34627"/>
    <lineage>
        <taxon>Eukaryota</taxon>
        <taxon>Metazoa</taxon>
        <taxon>Ecdysozoa</taxon>
        <taxon>Arthropoda</taxon>
        <taxon>Chelicerata</taxon>
        <taxon>Arachnida</taxon>
        <taxon>Acari</taxon>
        <taxon>Parasitiformes</taxon>
        <taxon>Ixodida</taxon>
        <taxon>Ixodoidea</taxon>
        <taxon>Ixodidae</taxon>
        <taxon>Hyalomminae</taxon>
        <taxon>Hyalomma</taxon>
    </lineage>
</organism>
<dbReference type="PROSITE" id="PS00170">
    <property type="entry name" value="CSA_PPIASE_1"/>
    <property type="match status" value="1"/>
</dbReference>
<dbReference type="GO" id="GO:0003755">
    <property type="term" value="F:peptidyl-prolyl cis-trans isomerase activity"/>
    <property type="evidence" value="ECO:0007669"/>
    <property type="project" value="UniProtKB-UniRule"/>
</dbReference>